<organism evidence="1 2">
    <name type="scientific">Pyropia yezoensis</name>
    <name type="common">Susabi-nori</name>
    <name type="synonym">Porphyra yezoensis</name>
    <dbReference type="NCBI Taxonomy" id="2788"/>
    <lineage>
        <taxon>Eukaryota</taxon>
        <taxon>Rhodophyta</taxon>
        <taxon>Bangiophyceae</taxon>
        <taxon>Bangiales</taxon>
        <taxon>Bangiaceae</taxon>
        <taxon>Pyropia</taxon>
    </lineage>
</organism>
<gene>
    <name evidence="1" type="ORF">I4F81_006373</name>
</gene>
<reference evidence="1" key="1">
    <citation type="submission" date="2019-11" db="EMBL/GenBank/DDBJ databases">
        <title>Nori genome reveals adaptations in red seaweeds to the harsh intertidal environment.</title>
        <authorList>
            <person name="Wang D."/>
            <person name="Mao Y."/>
        </authorList>
    </citation>
    <scope>NUCLEOTIDE SEQUENCE</scope>
    <source>
        <tissue evidence="1">Gametophyte</tissue>
    </source>
</reference>
<name>A0ACC3C104_PYRYE</name>
<keyword evidence="2" id="KW-1185">Reference proteome</keyword>
<comment type="caution">
    <text evidence="1">The sequence shown here is derived from an EMBL/GenBank/DDBJ whole genome shotgun (WGS) entry which is preliminary data.</text>
</comment>
<evidence type="ECO:0000313" key="2">
    <source>
        <dbReference type="Proteomes" id="UP000798662"/>
    </source>
</evidence>
<evidence type="ECO:0000313" key="1">
    <source>
        <dbReference type="EMBL" id="KAK1863819.1"/>
    </source>
</evidence>
<protein>
    <submittedName>
        <fullName evidence="1">Uncharacterized protein</fullName>
    </submittedName>
</protein>
<dbReference type="EMBL" id="CM020619">
    <property type="protein sequence ID" value="KAK1863819.1"/>
    <property type="molecule type" value="Genomic_DNA"/>
</dbReference>
<accession>A0ACC3C104</accession>
<dbReference type="Proteomes" id="UP000798662">
    <property type="component" value="Chromosome 2"/>
</dbReference>
<proteinExistence type="predicted"/>
<sequence length="1359" mass="141211">MGKGVPRRKPPVPAAGARQTLLSRFFGVPKAGDSAGGGGGGSEAVAGVGGAGSVATLAGSPRRATRSAALAATSPAIASPARRLRGATVGAPPTAAFDDDEDGSTVAAVTASDVTQSSVHSANADDVPEEILPAKRRRTSRHVTVVEDESDGDGGSDVDGVDEGLGRASRRDAESDDDWAPGGDARSGVAAAGVGDAGDDGSDGEEEDEVIKPSRKRLRKAVADAEMEKLDSGSSDGDADVNEGDNASPNAAPAGASTLAQYRLGAPDGDAIVRNVELSKRFARKLGRLEKDGFFAPRVQSAEDAAAGAAAVAAAANGSGGVGKKAAARVKYTPLEEQVVAIKRKNPDTVLLVEVGYKFRFFGDDAETAARVLRIYSHFDHNFLTASVPVFRLAFHVRRLVAAGYRVGVVRQMETAALKKADSGSGTFRRQLTEVYSRGCLVNDSIDGINVSASGAGELPSAASYILCLWETPPPPGQSDNDAVSVSLLAVDASTGDVIHDHFVDDVLRAKLEARLTALEPVEVLLPASSAVTPGEAGNSPVGPVNGISHTTERAIKHFCSGASVRLSRLPAVTFQRALSGEVETKLAAVASSTALDAEGSEGKAARSGAARGANTSAPLPGLMACLRAVTTYLTDFRLESALVSARAYRRFVANREMRLGADALRHFEVFTSSSSSVTASGGSNRLKGSLLGLLNRTSTAFGGRLLRHWLAHPLGDARRIRLRLDAVDALRGAVSPAAAGAIPALLASLPSLPDLERALARVFYARCSPVEFMSVITAFRGLLPRLADAKAEQVESGEPSTASLLVEMLDRVPDVTAAVTDDVSSWLSPTAATENDYASLFLSRDDVADQSLPSTDGFGAPLSSDDLALRADLLTRVEESASSASAVATKLEELADHLDELRSELRQPSLQWKKVATEEFLVEIAAAKAARVPASWMRVNQTKAFVRFRTPRSRDLLQQLSEERERQTAAATAAWRAYLRYFARSCPALRSVVSFLASMDCLAALARVALSPGYVKPVVVDGGADHPAGISARDARHPVAETCLPGGATYVPNDVTLGVDPAAERCMVITGPNMGGKSSYVRMAALLAIMTQVGCFVPASACTVSPFDAVHARLGAADDLGRGLSTFMVELAETSAILERATPRSLVVLDELGRGTSTHDGTAIAYATLQHIVRATRCVTLFVTHYPLIGGLRSEYPSAVGNYFMDFLSRDDPPSAPMAPAAVPAAVTGTASVDVVEQAAPEITFLYKMTRGVATRSHGLNVARLALLPGSVLALASRKAADIEIEMRGFTPGAAGRSGREVAAAGGAPSVGAAGGAADCGGDGSEAPLGDLAAALVAPDQSSKVLRLLQQLQVSSSG</sequence>